<feature type="transmembrane region" description="Helical" evidence="1">
    <location>
        <begin position="7"/>
        <end position="25"/>
    </location>
</feature>
<keyword evidence="3" id="KW-1185">Reference proteome</keyword>
<sequence length="170" mass="19368">MNSKKVSLLILNFSLGLMILNSWLWNPQLPFLYYAANDSKMTVIQIVHVLLNVVTTFVLLKMGQNFAQQRSQFVVVINSWLLVIAIGGVETIINLLWKQQFSFADLINTFFPLTRNIVPLVMAVILGRYFLPSITKLQQHDRYQLALTIILGLGASSLFNIDIWGGYKHL</sequence>
<keyword evidence="1" id="KW-0812">Transmembrane</keyword>
<protein>
    <submittedName>
        <fullName evidence="2">Uncharacterized protein</fullName>
    </submittedName>
</protein>
<proteinExistence type="predicted"/>
<evidence type="ECO:0000313" key="3">
    <source>
        <dbReference type="Proteomes" id="UP000785625"/>
    </source>
</evidence>
<reference evidence="2 3" key="1">
    <citation type="journal article" date="2021" name="Sci. Rep.">
        <title>The distribution of antibiotic resistance genes in chicken gut microbiota commensals.</title>
        <authorList>
            <person name="Juricova H."/>
            <person name="Matiasovicova J."/>
            <person name="Kubasova T."/>
            <person name="Cejkova D."/>
            <person name="Rychlik I."/>
        </authorList>
    </citation>
    <scope>NUCLEOTIDE SEQUENCE [LARGE SCALE GENOMIC DNA]</scope>
    <source>
        <strain evidence="2 3">An574</strain>
    </source>
</reference>
<feature type="transmembrane region" description="Helical" evidence="1">
    <location>
        <begin position="72"/>
        <end position="97"/>
    </location>
</feature>
<name>A0ABS2H0R8_9LACO</name>
<dbReference type="RefSeq" id="WP_204785150.1">
    <property type="nucleotide sequence ID" value="NZ_JACJKU010000042.1"/>
</dbReference>
<feature type="transmembrane region" description="Helical" evidence="1">
    <location>
        <begin position="41"/>
        <end position="60"/>
    </location>
</feature>
<dbReference type="EMBL" id="JACJKU010000042">
    <property type="protein sequence ID" value="MBM6940854.1"/>
    <property type="molecule type" value="Genomic_DNA"/>
</dbReference>
<keyword evidence="1" id="KW-0472">Membrane</keyword>
<keyword evidence="1" id="KW-1133">Transmembrane helix</keyword>
<feature type="transmembrane region" description="Helical" evidence="1">
    <location>
        <begin position="109"/>
        <end position="131"/>
    </location>
</feature>
<comment type="caution">
    <text evidence="2">The sequence shown here is derived from an EMBL/GenBank/DDBJ whole genome shotgun (WGS) entry which is preliminary data.</text>
</comment>
<accession>A0ABS2H0R8</accession>
<evidence type="ECO:0000256" key="1">
    <source>
        <dbReference type="SAM" id="Phobius"/>
    </source>
</evidence>
<dbReference type="Proteomes" id="UP000785625">
    <property type="component" value="Unassembled WGS sequence"/>
</dbReference>
<organism evidence="2 3">
    <name type="scientific">Limosilactobacillus coleohominis</name>
    <dbReference type="NCBI Taxonomy" id="181675"/>
    <lineage>
        <taxon>Bacteria</taxon>
        <taxon>Bacillati</taxon>
        <taxon>Bacillota</taxon>
        <taxon>Bacilli</taxon>
        <taxon>Lactobacillales</taxon>
        <taxon>Lactobacillaceae</taxon>
        <taxon>Limosilactobacillus</taxon>
    </lineage>
</organism>
<feature type="transmembrane region" description="Helical" evidence="1">
    <location>
        <begin position="143"/>
        <end position="167"/>
    </location>
</feature>
<gene>
    <name evidence="2" type="ORF">H5975_05055</name>
</gene>
<evidence type="ECO:0000313" key="2">
    <source>
        <dbReference type="EMBL" id="MBM6940854.1"/>
    </source>
</evidence>